<dbReference type="EMBL" id="LC738874">
    <property type="protein sequence ID" value="BDT62406.1"/>
    <property type="molecule type" value="Genomic_DNA"/>
</dbReference>
<sequence>MFCIPIGCIIITLLLFFILGNHHAIFSSKELCIGHDQKIANISKELKDFNTELESYSIMLKEIYGSRKKDLKSHNDNLHRYIFNIESTDDGMGLKYEKHEYHVKDYKFSFQSSNSNQSIKELISSIEINDITKPDNITKPPTRGYIEPANIGSSNDITSVTHKKDFIVNMFISNVYTIGDIDKLYRNENMSEMYEEYLIEITVQSHMCKDSRKDTDDRKWTLSTISAQSTSNMLTHNTLSLTLDNNNIIFTPGEDTDYKIFLRARVERENYQNYPLGGWKLCVLFEEKA</sequence>
<accession>A0A9C7F0C8</accession>
<evidence type="ECO:0000313" key="1">
    <source>
        <dbReference type="EMBL" id="BDT62406.1"/>
    </source>
</evidence>
<name>A0A9C7F0C8_9VIRU</name>
<reference evidence="1" key="1">
    <citation type="submission" date="2022-10" db="EMBL/GenBank/DDBJ databases">
        <title>Genome sequences of endogenous nimaviruses in decapod crustaceans.</title>
        <authorList>
            <person name="Kawato S."/>
            <person name="Nozaki R."/>
            <person name="Kondo H."/>
            <person name="Hirono I."/>
        </authorList>
    </citation>
    <scope>NUCLEOTIDE SEQUENCE</scope>
    <source>
        <strain evidence="1">Okinawa2016</strain>
    </source>
</reference>
<organism evidence="1">
    <name type="scientific">Melicertus latisulcatus majanivirus</name>
    <dbReference type="NCBI Taxonomy" id="2984277"/>
    <lineage>
        <taxon>Viruses</taxon>
        <taxon>Viruses incertae sedis</taxon>
        <taxon>Naldaviricetes</taxon>
        <taxon>Nimaviridae</taxon>
    </lineage>
</organism>
<proteinExistence type="predicted"/>
<protein>
    <submittedName>
        <fullName evidence="1">Uncharacterized protein</fullName>
    </submittedName>
</protein>